<dbReference type="GO" id="GO:0046872">
    <property type="term" value="F:metal ion binding"/>
    <property type="evidence" value="ECO:0007669"/>
    <property type="project" value="UniProtKB-KW"/>
</dbReference>
<dbReference type="InterPro" id="IPR000092">
    <property type="entry name" value="Polyprenyl_synt"/>
</dbReference>
<keyword evidence="5" id="KW-1185">Reference proteome</keyword>
<evidence type="ECO:0000313" key="5">
    <source>
        <dbReference type="Proteomes" id="UP000695562"/>
    </source>
</evidence>
<dbReference type="Pfam" id="PF00348">
    <property type="entry name" value="polyprenyl_synt"/>
    <property type="match status" value="1"/>
</dbReference>
<dbReference type="InterPro" id="IPR033749">
    <property type="entry name" value="Polyprenyl_synt_CS"/>
</dbReference>
<name>A0A8J4PP16_9MYCE</name>
<dbReference type="Gene3D" id="1.10.600.10">
    <property type="entry name" value="Farnesyl Diphosphate Synthase"/>
    <property type="match status" value="1"/>
</dbReference>
<sequence>MQFSYPLTENDYSLLEPYRYICESSGKGFRNILIKAFDYWLNVGENKVKEVSEVVQGLHMASLLINIDDFYSIDDIEDNSKLRRGNPVAHTIYGVPQTINSANFVYFLMIDQCNRLGSPVATSIFIEEVIRLHRGQGYDIMWRDNNRCPTEEEYMRMVSEKTGGLFRLGLRLLQTFSENKTDYSQFIEDLGLYYQIRDDYINLISVDYHSNKSFCEDISEGKFSFPIIHAINSNLNDKRLLMILKQKTEDHQIKTHALDYIQKVGSIEYTRNILKKYEEKLYSQIKQLGGNPILEEMVTKLSNSSI</sequence>
<dbReference type="PANTHER" id="PTHR12001:SF44">
    <property type="entry name" value="GERANYLGERANYL PYROPHOSPHATE SYNTHASE"/>
    <property type="match status" value="1"/>
</dbReference>
<keyword evidence="3" id="KW-0808">Transferase</keyword>
<comment type="similarity">
    <text evidence="3">Belongs to the FPP/GGPP synthase family.</text>
</comment>
<keyword evidence="1" id="KW-0479">Metal-binding</keyword>
<evidence type="ECO:0008006" key="6">
    <source>
        <dbReference type="Google" id="ProtNLM"/>
    </source>
</evidence>
<dbReference type="EMBL" id="AJWJ01000365">
    <property type="protein sequence ID" value="KAF2071530.1"/>
    <property type="molecule type" value="Genomic_DNA"/>
</dbReference>
<dbReference type="GO" id="GO:0008299">
    <property type="term" value="P:isoprenoid biosynthetic process"/>
    <property type="evidence" value="ECO:0007669"/>
    <property type="project" value="InterPro"/>
</dbReference>
<dbReference type="AlphaFoldDB" id="A0A8J4PP16"/>
<proteinExistence type="inferred from homology"/>
<dbReference type="GO" id="GO:0004659">
    <property type="term" value="F:prenyltransferase activity"/>
    <property type="evidence" value="ECO:0007669"/>
    <property type="project" value="InterPro"/>
</dbReference>
<protein>
    <recommendedName>
        <fullName evidence="6">Geranylgeranyl pyrophosphate synthase</fullName>
    </recommendedName>
</protein>
<dbReference type="SFLD" id="SFLDS00005">
    <property type="entry name" value="Isoprenoid_Synthase_Type_I"/>
    <property type="match status" value="1"/>
</dbReference>
<evidence type="ECO:0000256" key="1">
    <source>
        <dbReference type="ARBA" id="ARBA00022723"/>
    </source>
</evidence>
<reference evidence="4" key="1">
    <citation type="submission" date="2020-01" db="EMBL/GenBank/DDBJ databases">
        <title>Development of genomics and gene disruption for Polysphondylium violaceum indicates a role for the polyketide synthase stlB in stalk morphogenesis.</title>
        <authorList>
            <person name="Narita B."/>
            <person name="Kawabe Y."/>
            <person name="Kin K."/>
            <person name="Saito T."/>
            <person name="Gibbs R."/>
            <person name="Kuspa A."/>
            <person name="Muzny D."/>
            <person name="Queller D."/>
            <person name="Richards S."/>
            <person name="Strassman J."/>
            <person name="Sucgang R."/>
            <person name="Worley K."/>
            <person name="Schaap P."/>
        </authorList>
    </citation>
    <scope>NUCLEOTIDE SEQUENCE</scope>
    <source>
        <strain evidence="4">QSvi11</strain>
    </source>
</reference>
<evidence type="ECO:0000256" key="2">
    <source>
        <dbReference type="ARBA" id="ARBA00022842"/>
    </source>
</evidence>
<organism evidence="4 5">
    <name type="scientific">Polysphondylium violaceum</name>
    <dbReference type="NCBI Taxonomy" id="133409"/>
    <lineage>
        <taxon>Eukaryota</taxon>
        <taxon>Amoebozoa</taxon>
        <taxon>Evosea</taxon>
        <taxon>Eumycetozoa</taxon>
        <taxon>Dictyostelia</taxon>
        <taxon>Dictyosteliales</taxon>
        <taxon>Dictyosteliaceae</taxon>
        <taxon>Polysphondylium</taxon>
    </lineage>
</organism>
<dbReference type="OrthoDB" id="6921389at2759"/>
<dbReference type="Proteomes" id="UP000695562">
    <property type="component" value="Unassembled WGS sequence"/>
</dbReference>
<accession>A0A8J4PP16</accession>
<dbReference type="CDD" id="cd00685">
    <property type="entry name" value="Trans_IPPS_HT"/>
    <property type="match status" value="1"/>
</dbReference>
<dbReference type="PANTHER" id="PTHR12001">
    <property type="entry name" value="GERANYLGERANYL PYROPHOSPHATE SYNTHASE"/>
    <property type="match status" value="1"/>
</dbReference>
<gene>
    <name evidence="4" type="ORF">CYY_007156</name>
</gene>
<dbReference type="SUPFAM" id="SSF48576">
    <property type="entry name" value="Terpenoid synthases"/>
    <property type="match status" value="1"/>
</dbReference>
<evidence type="ECO:0000313" key="4">
    <source>
        <dbReference type="EMBL" id="KAF2071530.1"/>
    </source>
</evidence>
<dbReference type="InterPro" id="IPR008949">
    <property type="entry name" value="Isoprenoid_synthase_dom_sf"/>
</dbReference>
<comment type="caution">
    <text evidence="4">The sequence shown here is derived from an EMBL/GenBank/DDBJ whole genome shotgun (WGS) entry which is preliminary data.</text>
</comment>
<dbReference type="PROSITE" id="PS00444">
    <property type="entry name" value="POLYPRENYL_SYNTHASE_2"/>
    <property type="match status" value="1"/>
</dbReference>
<keyword evidence="2" id="KW-0460">Magnesium</keyword>
<evidence type="ECO:0000256" key="3">
    <source>
        <dbReference type="RuleBase" id="RU004466"/>
    </source>
</evidence>